<dbReference type="InterPro" id="IPR011333">
    <property type="entry name" value="SKP1/BTB/POZ_sf"/>
</dbReference>
<dbReference type="InterPro" id="IPR000210">
    <property type="entry name" value="BTB/POZ_dom"/>
</dbReference>
<keyword evidence="2" id="KW-1185">Reference proteome</keyword>
<feature type="domain" description="BTB" evidence="1">
    <location>
        <begin position="36"/>
        <end position="102"/>
    </location>
</feature>
<evidence type="ECO:0000313" key="2">
    <source>
        <dbReference type="Proteomes" id="UP000887578"/>
    </source>
</evidence>
<dbReference type="Pfam" id="PF00651">
    <property type="entry name" value="BTB"/>
    <property type="match status" value="1"/>
</dbReference>
<dbReference type="SMART" id="SM00225">
    <property type="entry name" value="BTB"/>
    <property type="match status" value="1"/>
</dbReference>
<name>A0A914QKJ5_9BILA</name>
<organism evidence="2 3">
    <name type="scientific">Panagrolaimus davidi</name>
    <dbReference type="NCBI Taxonomy" id="227884"/>
    <lineage>
        <taxon>Eukaryota</taxon>
        <taxon>Metazoa</taxon>
        <taxon>Ecdysozoa</taxon>
        <taxon>Nematoda</taxon>
        <taxon>Chromadorea</taxon>
        <taxon>Rhabditida</taxon>
        <taxon>Tylenchina</taxon>
        <taxon>Panagrolaimomorpha</taxon>
        <taxon>Panagrolaimoidea</taxon>
        <taxon>Panagrolaimidae</taxon>
        <taxon>Panagrolaimus</taxon>
    </lineage>
</organism>
<reference evidence="3" key="1">
    <citation type="submission" date="2022-11" db="UniProtKB">
        <authorList>
            <consortium name="WormBaseParasite"/>
        </authorList>
    </citation>
    <scope>IDENTIFICATION</scope>
</reference>
<evidence type="ECO:0000313" key="3">
    <source>
        <dbReference type="WBParaSite" id="PDA_v2.g4054.t1"/>
    </source>
</evidence>
<dbReference type="PANTHER" id="PTHR24413">
    <property type="entry name" value="SPECKLE-TYPE POZ PROTEIN"/>
    <property type="match status" value="1"/>
</dbReference>
<dbReference type="PROSITE" id="PS50097">
    <property type="entry name" value="BTB"/>
    <property type="match status" value="1"/>
</dbReference>
<dbReference type="SUPFAM" id="SSF54695">
    <property type="entry name" value="POZ domain"/>
    <property type="match status" value="1"/>
</dbReference>
<sequence>MCAVWFNELLSHHFICEMQNERYQIFKSQDLEKGKFDVVFEVEGKKLYAIKFMLTSVSETMASMLSDRWLNKDEVVKIQTYSYDNFYQFLCFLYTGKCELTYENVFELVDMAEFYGVSSFKKYCDKEIVIMAKYGGEYGKKFLTVENVKEMMEFANNYSLEQYGYSLREFCGSRQIYMFECAEFQKKYTKDNIDSLKICHCNSSKHQYFECPMTHGLTSSIKVQHNPHRLEKNNDVQNANEIETNGIFSNYKRDENVSVEISNISIGNGTSIDIEFESEYLNFVRAKLDSVRETYGLKDLKIGTNGRRFTFKAVSKDNISAEKCRSLLVIKKEFIHLSEDALNKLVGGKAPHIKKIISDADLIDIEEHGIGKIVLVGNKKAIDDAKKMIFDCCK</sequence>
<dbReference type="AlphaFoldDB" id="A0A914QKJ5"/>
<dbReference type="Gene3D" id="3.30.710.10">
    <property type="entry name" value="Potassium Channel Kv1.1, Chain A"/>
    <property type="match status" value="1"/>
</dbReference>
<dbReference type="Proteomes" id="UP000887578">
    <property type="component" value="Unplaced"/>
</dbReference>
<proteinExistence type="predicted"/>
<protein>
    <submittedName>
        <fullName evidence="3">BTB domain-containing protein</fullName>
    </submittedName>
</protein>
<accession>A0A914QKJ5</accession>
<evidence type="ECO:0000259" key="1">
    <source>
        <dbReference type="PROSITE" id="PS50097"/>
    </source>
</evidence>
<dbReference type="WBParaSite" id="PDA_v2.g4054.t1">
    <property type="protein sequence ID" value="PDA_v2.g4054.t1"/>
    <property type="gene ID" value="PDA_v2.g4054"/>
</dbReference>